<feature type="non-terminal residue" evidence="1">
    <location>
        <position position="253"/>
    </location>
</feature>
<proteinExistence type="predicted"/>
<dbReference type="AlphaFoldDB" id="A0A9N9AED1"/>
<evidence type="ECO:0000313" key="2">
    <source>
        <dbReference type="Proteomes" id="UP000789396"/>
    </source>
</evidence>
<sequence length="253" mass="28203">LPYSTTSLSALYSAHSTPAALIGVQPLVPTSDSPNLPPIQALVNPPFHPPLSVPINLRPNNATENRQQETLQALLALATSLNPLSGKKELGEEKLEKKTLEQLIGYSEIDENETHNCLPVPSPPDTLISDSPIDVSYSNSPLLPLSPKNKDNNILSVNMLASHTSEKNKPSKVAYCYNKAENAYIKEETVKPDPCESITNASATESSVSDLFYYYYEDSQDLYQIRRLESRQHFWLQQFLDNNLDLLPERKSH</sequence>
<dbReference type="OrthoDB" id="2494608at2759"/>
<evidence type="ECO:0000313" key="1">
    <source>
        <dbReference type="EMBL" id="CAG8527046.1"/>
    </source>
</evidence>
<reference evidence="1" key="1">
    <citation type="submission" date="2021-06" db="EMBL/GenBank/DDBJ databases">
        <authorList>
            <person name="Kallberg Y."/>
            <person name="Tangrot J."/>
            <person name="Rosling A."/>
        </authorList>
    </citation>
    <scope>NUCLEOTIDE SEQUENCE</scope>
    <source>
        <strain evidence="1">IN212</strain>
    </source>
</reference>
<dbReference type="Proteomes" id="UP000789396">
    <property type="component" value="Unassembled WGS sequence"/>
</dbReference>
<organism evidence="1 2">
    <name type="scientific">Racocetra fulgida</name>
    <dbReference type="NCBI Taxonomy" id="60492"/>
    <lineage>
        <taxon>Eukaryota</taxon>
        <taxon>Fungi</taxon>
        <taxon>Fungi incertae sedis</taxon>
        <taxon>Mucoromycota</taxon>
        <taxon>Glomeromycotina</taxon>
        <taxon>Glomeromycetes</taxon>
        <taxon>Diversisporales</taxon>
        <taxon>Gigasporaceae</taxon>
        <taxon>Racocetra</taxon>
    </lineage>
</organism>
<keyword evidence="2" id="KW-1185">Reference proteome</keyword>
<comment type="caution">
    <text evidence="1">The sequence shown here is derived from an EMBL/GenBank/DDBJ whole genome shotgun (WGS) entry which is preliminary data.</text>
</comment>
<protein>
    <submittedName>
        <fullName evidence="1">6966_t:CDS:1</fullName>
    </submittedName>
</protein>
<dbReference type="EMBL" id="CAJVPZ010003229">
    <property type="protein sequence ID" value="CAG8527046.1"/>
    <property type="molecule type" value="Genomic_DNA"/>
</dbReference>
<name>A0A9N9AED1_9GLOM</name>
<accession>A0A9N9AED1</accession>
<gene>
    <name evidence="1" type="ORF">RFULGI_LOCUS3618</name>
</gene>